<dbReference type="InterPro" id="IPR013083">
    <property type="entry name" value="Znf_RING/FYVE/PHD"/>
</dbReference>
<feature type="compositionally biased region" description="Low complexity" evidence="4">
    <location>
        <begin position="450"/>
        <end position="460"/>
    </location>
</feature>
<dbReference type="SMART" id="SM00744">
    <property type="entry name" value="RINGv"/>
    <property type="match status" value="1"/>
</dbReference>
<feature type="transmembrane region" description="Helical" evidence="5">
    <location>
        <begin position="373"/>
        <end position="395"/>
    </location>
</feature>
<keyword evidence="5" id="KW-0472">Membrane</keyword>
<dbReference type="Gene3D" id="3.30.40.10">
    <property type="entry name" value="Zinc/RING finger domain, C3HC4 (zinc finger)"/>
    <property type="match status" value="1"/>
</dbReference>
<dbReference type="GO" id="GO:0008270">
    <property type="term" value="F:zinc ion binding"/>
    <property type="evidence" value="ECO:0007669"/>
    <property type="project" value="UniProtKB-KW"/>
</dbReference>
<evidence type="ECO:0000256" key="3">
    <source>
        <dbReference type="ARBA" id="ARBA00022833"/>
    </source>
</evidence>
<keyword evidence="3" id="KW-0862">Zinc</keyword>
<feature type="region of interest" description="Disordered" evidence="4">
    <location>
        <begin position="1"/>
        <end position="34"/>
    </location>
</feature>
<dbReference type="EMBL" id="JBCNJP010000023">
    <property type="protein sequence ID" value="KAK9058585.1"/>
    <property type="molecule type" value="Genomic_DNA"/>
</dbReference>
<dbReference type="SUPFAM" id="SSF57850">
    <property type="entry name" value="RING/U-box"/>
    <property type="match status" value="1"/>
</dbReference>
<feature type="compositionally biased region" description="Polar residues" evidence="4">
    <location>
        <begin position="1"/>
        <end position="24"/>
    </location>
</feature>
<feature type="domain" description="RING-CH-type" evidence="6">
    <location>
        <begin position="215"/>
        <end position="277"/>
    </location>
</feature>
<evidence type="ECO:0000256" key="4">
    <source>
        <dbReference type="SAM" id="MobiDB-lite"/>
    </source>
</evidence>
<keyword evidence="1" id="KW-0479">Metal-binding</keyword>
<evidence type="ECO:0000313" key="7">
    <source>
        <dbReference type="EMBL" id="KAK9058585.1"/>
    </source>
</evidence>
<protein>
    <recommendedName>
        <fullName evidence="6">RING-CH-type domain-containing protein</fullName>
    </recommendedName>
</protein>
<dbReference type="PANTHER" id="PTHR46158">
    <property type="entry name" value="OS02G0165000 PROTEIN"/>
    <property type="match status" value="1"/>
</dbReference>
<proteinExistence type="predicted"/>
<evidence type="ECO:0000313" key="8">
    <source>
        <dbReference type="Proteomes" id="UP001408789"/>
    </source>
</evidence>
<evidence type="ECO:0000259" key="6">
    <source>
        <dbReference type="PROSITE" id="PS51292"/>
    </source>
</evidence>
<dbReference type="PROSITE" id="PS51292">
    <property type="entry name" value="ZF_RING_CH"/>
    <property type="match status" value="1"/>
</dbReference>
<dbReference type="PANTHER" id="PTHR46158:SF15">
    <property type="entry name" value="E3 UBIQUITIN-PROTEIN LIGASE MARCH"/>
    <property type="match status" value="1"/>
</dbReference>
<feature type="region of interest" description="Disordered" evidence="4">
    <location>
        <begin position="450"/>
        <end position="469"/>
    </location>
</feature>
<keyword evidence="2" id="KW-0863">Zinc-finger</keyword>
<feature type="transmembrane region" description="Helical" evidence="5">
    <location>
        <begin position="401"/>
        <end position="422"/>
    </location>
</feature>
<dbReference type="Proteomes" id="UP001408789">
    <property type="component" value="Unassembled WGS sequence"/>
</dbReference>
<keyword evidence="5" id="KW-0812">Transmembrane</keyword>
<feature type="transmembrane region" description="Helical" evidence="5">
    <location>
        <begin position="341"/>
        <end position="361"/>
    </location>
</feature>
<accession>A0AAP0CKV4</accession>
<dbReference type="Pfam" id="PF12906">
    <property type="entry name" value="RINGv"/>
    <property type="match status" value="1"/>
</dbReference>
<evidence type="ECO:0000256" key="2">
    <source>
        <dbReference type="ARBA" id="ARBA00022771"/>
    </source>
</evidence>
<keyword evidence="8" id="KW-1185">Reference proteome</keyword>
<keyword evidence="5" id="KW-1133">Transmembrane helix</keyword>
<dbReference type="InterPro" id="IPR011016">
    <property type="entry name" value="Znf_RING-CH"/>
</dbReference>
<dbReference type="AlphaFoldDB" id="A0AAP0CKV4"/>
<organism evidence="7 8">
    <name type="scientific">Deinandra increscens subsp. villosa</name>
    <dbReference type="NCBI Taxonomy" id="3103831"/>
    <lineage>
        <taxon>Eukaryota</taxon>
        <taxon>Viridiplantae</taxon>
        <taxon>Streptophyta</taxon>
        <taxon>Embryophyta</taxon>
        <taxon>Tracheophyta</taxon>
        <taxon>Spermatophyta</taxon>
        <taxon>Magnoliopsida</taxon>
        <taxon>eudicotyledons</taxon>
        <taxon>Gunneridae</taxon>
        <taxon>Pentapetalae</taxon>
        <taxon>asterids</taxon>
        <taxon>campanulids</taxon>
        <taxon>Asterales</taxon>
        <taxon>Asteraceae</taxon>
        <taxon>Asteroideae</taxon>
        <taxon>Heliantheae alliance</taxon>
        <taxon>Madieae</taxon>
        <taxon>Madiinae</taxon>
        <taxon>Deinandra</taxon>
    </lineage>
</organism>
<dbReference type="CDD" id="cd16495">
    <property type="entry name" value="RING_CH-C4HC3_MARCH"/>
    <property type="match status" value="1"/>
</dbReference>
<reference evidence="7 8" key="1">
    <citation type="submission" date="2024-04" db="EMBL/GenBank/DDBJ databases">
        <title>The reference genome of an endangered Asteraceae, Deinandra increscens subsp. villosa, native to the Central Coast of California.</title>
        <authorList>
            <person name="Guilliams M."/>
            <person name="Hasenstab-Lehman K."/>
            <person name="Meyer R."/>
            <person name="Mcevoy S."/>
        </authorList>
    </citation>
    <scope>NUCLEOTIDE SEQUENCE [LARGE SCALE GENOMIC DNA]</scope>
    <source>
        <tissue evidence="7">Leaf</tissue>
    </source>
</reference>
<evidence type="ECO:0000256" key="1">
    <source>
        <dbReference type="ARBA" id="ARBA00022723"/>
    </source>
</evidence>
<evidence type="ECO:0000256" key="5">
    <source>
        <dbReference type="SAM" id="Phobius"/>
    </source>
</evidence>
<name>A0AAP0CKV4_9ASTR</name>
<comment type="caution">
    <text evidence="7">The sequence shown here is derived from an EMBL/GenBank/DDBJ whole genome shotgun (WGS) entry which is preliminary data.</text>
</comment>
<sequence length="469" mass="51946">MNSQENNGNKSIGDDLNNSSSSQTEEARIPIQTIPSKTLECSSAHELVQINMPPPPPPPPVFQKKVNFTMAASLETCSSRNNPLKKNLLPKSSLKKKTTTLAGSGFLPQEKSPIERSWSLTKMFTKITTPSLHFNAVGLSDVEPGLRRAGGSLNLQTKVQEQIYRSQSVPILNDNTHYKRIDAFFRVIPTTSRVKDFDAMMPMPIPMDDDAEGDDIAEDEAVCRICLVELCEGGETLKMACSCKGELALAHKECAIKWFSIKGNKTCDVCHQDVENLPVTLLRVQSTARNLGNNTTVADDHHVELNAYSDIYRVWKETPILVIVSTLAYFCFLEERLVRNMRASSIALSLPFSCVIGLLSSMTSSAMAKPRYLWLYASIQFTLVVIFGQIFKSVVKGRQPIISILLATFAGFGVAICGRFIVVEVLRLRRRRLSISNQRHEYPPDIENEVVSSSRLVQSPPSSPPPAGT</sequence>
<gene>
    <name evidence="7" type="ORF">SSX86_023427</name>
</gene>